<comment type="catalytic activity">
    <reaction evidence="10 11">
        <text>5-[(5-phospho-1-deoxy-D-ribulos-1-ylimino)methylamino]-1-(5-phospho-beta-D-ribosyl)imidazole-4-carboxamide + L-glutamine = D-erythro-1-(imidazol-4-yl)glycerol 3-phosphate + 5-amino-1-(5-phospho-beta-D-ribosyl)imidazole-4-carboxamide + L-glutamate + H(+)</text>
        <dbReference type="Rhea" id="RHEA:24793"/>
        <dbReference type="ChEBI" id="CHEBI:15378"/>
        <dbReference type="ChEBI" id="CHEBI:29985"/>
        <dbReference type="ChEBI" id="CHEBI:58278"/>
        <dbReference type="ChEBI" id="CHEBI:58359"/>
        <dbReference type="ChEBI" id="CHEBI:58475"/>
        <dbReference type="ChEBI" id="CHEBI:58525"/>
        <dbReference type="EC" id="4.3.2.10"/>
    </reaction>
</comment>
<keyword evidence="8 11" id="KW-0456">Lyase</keyword>
<organism evidence="13 14">
    <name type="scientific">Ligilactobacillus agilis DSM 20509</name>
    <dbReference type="NCBI Taxonomy" id="1423718"/>
    <lineage>
        <taxon>Bacteria</taxon>
        <taxon>Bacillati</taxon>
        <taxon>Bacillota</taxon>
        <taxon>Bacilli</taxon>
        <taxon>Lactobacillales</taxon>
        <taxon>Lactobacillaceae</taxon>
        <taxon>Ligilactobacillus</taxon>
    </lineage>
</organism>
<feature type="active site" evidence="11">
    <location>
        <position position="11"/>
    </location>
</feature>
<feature type="active site" evidence="11">
    <location>
        <position position="130"/>
    </location>
</feature>
<dbReference type="UniPathway" id="UPA00031">
    <property type="reaction ID" value="UER00010"/>
</dbReference>
<evidence type="ECO:0000256" key="6">
    <source>
        <dbReference type="ARBA" id="ARBA00022605"/>
    </source>
</evidence>
<dbReference type="HAMAP" id="MF_01013">
    <property type="entry name" value="HisF"/>
    <property type="match status" value="1"/>
</dbReference>
<dbReference type="EC" id="4.3.2.10" evidence="11"/>
<comment type="pathway">
    <text evidence="2 11">Amino-acid biosynthesis; L-histidine biosynthesis; L-histidine from 5-phospho-alpha-D-ribose 1-diphosphate: step 5/9.</text>
</comment>
<evidence type="ECO:0000256" key="3">
    <source>
        <dbReference type="ARBA" id="ARBA00009667"/>
    </source>
</evidence>
<sequence length="252" mass="26642">MLAKRIIPCLDVADGKVKKGVNFVNLIDVGDPVEIAAAYEKQGADELVFLDISATNEQRKTMVDVVSQVSKEVFMPLTVGGGINSVADMQALLKAGADKISLNSAAVTNPDLISQGAELFGSQCIVVAIDIKTDPVTLEKYVYTHGGKKRTDLKALEWAQKVVALGAGELLVTSMDHDGTQAGFDVDFYQTLTNLVTVPVIASGGAGSLADFSEVFLKTKVTGALAASVFHFGKLSIPQVKAELKTKGVTVR</sequence>
<dbReference type="InterPro" id="IPR013785">
    <property type="entry name" value="Aldolase_TIM"/>
</dbReference>
<dbReference type="Pfam" id="PF00977">
    <property type="entry name" value="His_biosynth"/>
    <property type="match status" value="1"/>
</dbReference>
<evidence type="ECO:0000313" key="14">
    <source>
        <dbReference type="Proteomes" id="UP000051008"/>
    </source>
</evidence>
<proteinExistence type="inferred from homology"/>
<comment type="subunit">
    <text evidence="4 11">Heterodimer of HisH and HisF.</text>
</comment>
<reference evidence="13 14" key="1">
    <citation type="journal article" date="2015" name="Genome Announc.">
        <title>Expanding the biotechnology potential of lactobacilli through comparative genomics of 213 strains and associated genera.</title>
        <authorList>
            <person name="Sun Z."/>
            <person name="Harris H.M."/>
            <person name="McCann A."/>
            <person name="Guo C."/>
            <person name="Argimon S."/>
            <person name="Zhang W."/>
            <person name="Yang X."/>
            <person name="Jeffery I.B."/>
            <person name="Cooney J.C."/>
            <person name="Kagawa T.F."/>
            <person name="Liu W."/>
            <person name="Song Y."/>
            <person name="Salvetti E."/>
            <person name="Wrobel A."/>
            <person name="Rasinkangas P."/>
            <person name="Parkhill J."/>
            <person name="Rea M.C."/>
            <person name="O'Sullivan O."/>
            <person name="Ritari J."/>
            <person name="Douillard F.P."/>
            <person name="Paul Ross R."/>
            <person name="Yang R."/>
            <person name="Briner A.E."/>
            <person name="Felis G.E."/>
            <person name="de Vos W.M."/>
            <person name="Barrangou R."/>
            <person name="Klaenhammer T.R."/>
            <person name="Caufield P.W."/>
            <person name="Cui Y."/>
            <person name="Zhang H."/>
            <person name="O'Toole P.W."/>
        </authorList>
    </citation>
    <scope>NUCLEOTIDE SEQUENCE [LARGE SCALE GENOMIC DNA]</scope>
    <source>
        <strain evidence="13 14">DSM 20509</strain>
    </source>
</reference>
<dbReference type="PANTHER" id="PTHR21235">
    <property type="entry name" value="IMIDAZOLE GLYCEROL PHOSPHATE SYNTHASE SUBUNIT HISF/H IGP SYNTHASE SUBUNIT HISF/H"/>
    <property type="match status" value="1"/>
</dbReference>
<dbReference type="SUPFAM" id="SSF51366">
    <property type="entry name" value="Ribulose-phoshate binding barrel"/>
    <property type="match status" value="1"/>
</dbReference>
<accession>A0A0R2A9G5</accession>
<evidence type="ECO:0000256" key="11">
    <source>
        <dbReference type="HAMAP-Rule" id="MF_01013"/>
    </source>
</evidence>
<evidence type="ECO:0000256" key="1">
    <source>
        <dbReference type="ARBA" id="ARBA00004496"/>
    </source>
</evidence>
<dbReference type="GO" id="GO:0000107">
    <property type="term" value="F:imidazoleglycerol-phosphate synthase activity"/>
    <property type="evidence" value="ECO:0007669"/>
    <property type="project" value="UniProtKB-UniRule"/>
</dbReference>
<evidence type="ECO:0000256" key="4">
    <source>
        <dbReference type="ARBA" id="ARBA00011152"/>
    </source>
</evidence>
<dbReference type="InterPro" id="IPR006062">
    <property type="entry name" value="His_biosynth"/>
</dbReference>
<protein>
    <recommendedName>
        <fullName evidence="11">Imidazole glycerol phosphate synthase subunit HisF</fullName>
        <ecNumber evidence="11">4.3.2.10</ecNumber>
    </recommendedName>
    <alternativeName>
        <fullName evidence="11">IGP synthase cyclase subunit</fullName>
    </alternativeName>
    <alternativeName>
        <fullName evidence="11">IGP synthase subunit HisF</fullName>
    </alternativeName>
    <alternativeName>
        <fullName evidence="11">ImGP synthase subunit HisF</fullName>
        <shortName evidence="11">IGPS subunit HisF</shortName>
    </alternativeName>
</protein>
<dbReference type="GO" id="GO:0000105">
    <property type="term" value="P:L-histidine biosynthetic process"/>
    <property type="evidence" value="ECO:0007669"/>
    <property type="project" value="UniProtKB-UniRule"/>
</dbReference>
<comment type="subcellular location">
    <subcellularLocation>
        <location evidence="1 11">Cytoplasm</location>
    </subcellularLocation>
</comment>
<keyword evidence="14" id="KW-1185">Reference proteome</keyword>
<keyword evidence="7 11" id="KW-0368">Histidine biosynthesis</keyword>
<comment type="caution">
    <text evidence="13">The sequence shown here is derived from an EMBL/GenBank/DDBJ whole genome shotgun (WGS) entry which is preliminary data.</text>
</comment>
<comment type="function">
    <text evidence="9 11">IGPS catalyzes the conversion of PRFAR and glutamine to IGP, AICAR and glutamate. The HisF subunit catalyzes the cyclization activity that produces IGP and AICAR from PRFAR using the ammonia provided by the HisH subunit.</text>
</comment>
<dbReference type="InterPro" id="IPR050064">
    <property type="entry name" value="IGPS_HisA/HisF"/>
</dbReference>
<dbReference type="FunFam" id="3.20.20.70:FF:000006">
    <property type="entry name" value="Imidazole glycerol phosphate synthase subunit HisF"/>
    <property type="match status" value="1"/>
</dbReference>
<dbReference type="OrthoDB" id="9781903at2"/>
<keyword evidence="5 11" id="KW-0963">Cytoplasm</keyword>
<comment type="similarity">
    <text evidence="3 11 12">Belongs to the HisA/HisF family.</text>
</comment>
<name>A0A0R2A9G5_9LACO</name>
<evidence type="ECO:0000256" key="5">
    <source>
        <dbReference type="ARBA" id="ARBA00022490"/>
    </source>
</evidence>
<evidence type="ECO:0000256" key="7">
    <source>
        <dbReference type="ARBA" id="ARBA00023102"/>
    </source>
</evidence>
<dbReference type="Proteomes" id="UP000051008">
    <property type="component" value="Unassembled WGS sequence"/>
</dbReference>
<evidence type="ECO:0000256" key="8">
    <source>
        <dbReference type="ARBA" id="ARBA00023239"/>
    </source>
</evidence>
<dbReference type="GO" id="GO:0005737">
    <property type="term" value="C:cytoplasm"/>
    <property type="evidence" value="ECO:0007669"/>
    <property type="project" value="UniProtKB-SubCell"/>
</dbReference>
<dbReference type="EMBL" id="AYYP01000070">
    <property type="protein sequence ID" value="KRM63154.1"/>
    <property type="molecule type" value="Genomic_DNA"/>
</dbReference>
<keyword evidence="6 11" id="KW-0028">Amino-acid biosynthesis</keyword>
<evidence type="ECO:0000313" key="13">
    <source>
        <dbReference type="EMBL" id="KRM63154.1"/>
    </source>
</evidence>
<dbReference type="PANTHER" id="PTHR21235:SF2">
    <property type="entry name" value="IMIDAZOLE GLYCEROL PHOSPHATE SYNTHASE HISHF"/>
    <property type="match status" value="1"/>
</dbReference>
<dbReference type="CDD" id="cd04731">
    <property type="entry name" value="HisF"/>
    <property type="match status" value="1"/>
</dbReference>
<evidence type="ECO:0000256" key="12">
    <source>
        <dbReference type="RuleBase" id="RU003657"/>
    </source>
</evidence>
<evidence type="ECO:0000256" key="2">
    <source>
        <dbReference type="ARBA" id="ARBA00005091"/>
    </source>
</evidence>
<gene>
    <name evidence="11" type="primary">hisF</name>
    <name evidence="13" type="ORF">FC14_GL000978</name>
</gene>
<dbReference type="GO" id="GO:0016829">
    <property type="term" value="F:lyase activity"/>
    <property type="evidence" value="ECO:0007669"/>
    <property type="project" value="UniProtKB-KW"/>
</dbReference>
<dbReference type="AlphaFoldDB" id="A0A0R2A9G5"/>
<dbReference type="NCBIfam" id="TIGR00735">
    <property type="entry name" value="hisF"/>
    <property type="match status" value="1"/>
</dbReference>
<evidence type="ECO:0000256" key="10">
    <source>
        <dbReference type="ARBA" id="ARBA00047838"/>
    </source>
</evidence>
<evidence type="ECO:0000256" key="9">
    <source>
        <dbReference type="ARBA" id="ARBA00025475"/>
    </source>
</evidence>
<dbReference type="InterPro" id="IPR004651">
    <property type="entry name" value="HisF"/>
</dbReference>
<dbReference type="RefSeq" id="WP_056977560.1">
    <property type="nucleotide sequence ID" value="NZ_AYYP01000070.1"/>
</dbReference>
<dbReference type="PATRIC" id="fig|1423718.3.peg.1026"/>
<dbReference type="Gene3D" id="3.20.20.70">
    <property type="entry name" value="Aldolase class I"/>
    <property type="match status" value="1"/>
</dbReference>
<dbReference type="InterPro" id="IPR011060">
    <property type="entry name" value="RibuloseP-bd_barrel"/>
</dbReference>